<comment type="caution">
    <text evidence="1">The sequence shown here is derived from an EMBL/GenBank/DDBJ whole genome shotgun (WGS) entry which is preliminary data.</text>
</comment>
<dbReference type="EMBL" id="BMAU01021421">
    <property type="protein sequence ID" value="GFY34070.1"/>
    <property type="molecule type" value="Genomic_DNA"/>
</dbReference>
<protein>
    <submittedName>
        <fullName evidence="1">Uncharacterized protein</fullName>
    </submittedName>
</protein>
<evidence type="ECO:0000313" key="2">
    <source>
        <dbReference type="Proteomes" id="UP000887159"/>
    </source>
</evidence>
<proteinExistence type="predicted"/>
<gene>
    <name evidence="1" type="ORF">TNCV_4982731</name>
</gene>
<accession>A0A8X6WFW9</accession>
<organism evidence="1 2">
    <name type="scientific">Trichonephila clavipes</name>
    <name type="common">Golden silk orbweaver</name>
    <name type="synonym">Nephila clavipes</name>
    <dbReference type="NCBI Taxonomy" id="2585209"/>
    <lineage>
        <taxon>Eukaryota</taxon>
        <taxon>Metazoa</taxon>
        <taxon>Ecdysozoa</taxon>
        <taxon>Arthropoda</taxon>
        <taxon>Chelicerata</taxon>
        <taxon>Arachnida</taxon>
        <taxon>Araneae</taxon>
        <taxon>Araneomorphae</taxon>
        <taxon>Entelegynae</taxon>
        <taxon>Araneoidea</taxon>
        <taxon>Nephilidae</taxon>
        <taxon>Trichonephila</taxon>
    </lineage>
</organism>
<name>A0A8X6WFW9_TRICX</name>
<sequence>MSFFKYELKIPGKNSSEMGHFVTGISRNEDQIKGDCLPACQGWEAPDHLHGVLPQNWGRIEPNRTVTCMVLKDMASNMHLEIAFKIKEVPKQLKGEILLNILGERVNLLVHVSEEDLNNYKEPSCVGNSKDIALKLLGSLWNSLASDENYLNLYREFLRDYEKLGYMKEVTDEKLNPKSRIMLPIMEFIVQKSPQQH</sequence>
<dbReference type="Proteomes" id="UP000887159">
    <property type="component" value="Unassembled WGS sequence"/>
</dbReference>
<dbReference type="AlphaFoldDB" id="A0A8X6WFW9"/>
<keyword evidence="2" id="KW-1185">Reference proteome</keyword>
<reference evidence="1" key="1">
    <citation type="submission" date="2020-08" db="EMBL/GenBank/DDBJ databases">
        <title>Multicomponent nature underlies the extraordinary mechanical properties of spider dragline silk.</title>
        <authorList>
            <person name="Kono N."/>
            <person name="Nakamura H."/>
            <person name="Mori M."/>
            <person name="Yoshida Y."/>
            <person name="Ohtoshi R."/>
            <person name="Malay A.D."/>
            <person name="Moran D.A.P."/>
            <person name="Tomita M."/>
            <person name="Numata K."/>
            <person name="Arakawa K."/>
        </authorList>
    </citation>
    <scope>NUCLEOTIDE SEQUENCE</scope>
</reference>
<evidence type="ECO:0000313" key="1">
    <source>
        <dbReference type="EMBL" id="GFY34070.1"/>
    </source>
</evidence>